<organism evidence="1 2">
    <name type="scientific">Cellulomonas gelida</name>
    <dbReference type="NCBI Taxonomy" id="1712"/>
    <lineage>
        <taxon>Bacteria</taxon>
        <taxon>Bacillati</taxon>
        <taxon>Actinomycetota</taxon>
        <taxon>Actinomycetes</taxon>
        <taxon>Micrococcales</taxon>
        <taxon>Cellulomonadaceae</taxon>
        <taxon>Cellulomonas</taxon>
    </lineage>
</organism>
<evidence type="ECO:0000313" key="2">
    <source>
        <dbReference type="Proteomes" id="UP000320461"/>
    </source>
</evidence>
<reference evidence="1 2" key="1">
    <citation type="submission" date="2019-06" db="EMBL/GenBank/DDBJ databases">
        <title>Whole genome shotgun sequence of Cellulomonas gelida NBRC 3748.</title>
        <authorList>
            <person name="Hosoyama A."/>
            <person name="Uohara A."/>
            <person name="Ohji S."/>
            <person name="Ichikawa N."/>
        </authorList>
    </citation>
    <scope>NUCLEOTIDE SEQUENCE [LARGE SCALE GENOMIC DNA]</scope>
    <source>
        <strain evidence="1 2">NBRC 3748</strain>
    </source>
</reference>
<dbReference type="OrthoDB" id="4829684at2"/>
<sequence length="151" mass="16280">MSAEVPVTGQVLVREGVFRLRVPDGWAATGLEGHRYRLRCPDVDASIDVSVHRGEAAAPDARETVRAFARSAGADEPALVPLHGDDEATASRAGARWADGDGWRVVAALSHGRDVVLAAGVAGDEDARSAVERIVTTLEPHARERRWWRRG</sequence>
<dbReference type="RefSeq" id="WP_141368734.1">
    <property type="nucleotide sequence ID" value="NZ_BJLQ01000003.1"/>
</dbReference>
<dbReference type="Proteomes" id="UP000320461">
    <property type="component" value="Unassembled WGS sequence"/>
</dbReference>
<protein>
    <submittedName>
        <fullName evidence="1">Uncharacterized protein</fullName>
    </submittedName>
</protein>
<accession>A0A4Y3KHU9</accession>
<keyword evidence="2" id="KW-1185">Reference proteome</keyword>
<dbReference type="EMBL" id="BJLQ01000003">
    <property type="protein sequence ID" value="GEA83226.1"/>
    <property type="molecule type" value="Genomic_DNA"/>
</dbReference>
<proteinExistence type="predicted"/>
<comment type="caution">
    <text evidence="1">The sequence shown here is derived from an EMBL/GenBank/DDBJ whole genome shotgun (WGS) entry which is preliminary data.</text>
</comment>
<name>A0A4Y3KHU9_9CELL</name>
<gene>
    <name evidence="1" type="ORF">CGE01nite_04770</name>
</gene>
<dbReference type="AlphaFoldDB" id="A0A4Y3KHU9"/>
<evidence type="ECO:0000313" key="1">
    <source>
        <dbReference type="EMBL" id="GEA83226.1"/>
    </source>
</evidence>